<dbReference type="Pfam" id="PF01076">
    <property type="entry name" value="Mob_Pre"/>
    <property type="match status" value="1"/>
</dbReference>
<dbReference type="GO" id="GO:0006310">
    <property type="term" value="P:DNA recombination"/>
    <property type="evidence" value="ECO:0007669"/>
    <property type="project" value="InterPro"/>
</dbReference>
<accession>A0A2B8BP24</accession>
<dbReference type="CDD" id="cd17242">
    <property type="entry name" value="MobM_relaxase"/>
    <property type="match status" value="1"/>
</dbReference>
<evidence type="ECO:0000313" key="2">
    <source>
        <dbReference type="EMBL" id="PGH59479.1"/>
    </source>
</evidence>
<dbReference type="GO" id="GO:0003677">
    <property type="term" value="F:DNA binding"/>
    <property type="evidence" value="ECO:0007669"/>
    <property type="project" value="InterPro"/>
</dbReference>
<feature type="compositionally biased region" description="Basic and acidic residues" evidence="1">
    <location>
        <begin position="26"/>
        <end position="40"/>
    </location>
</feature>
<dbReference type="EMBL" id="PDKW01000029">
    <property type="protein sequence ID" value="PGH59479.1"/>
    <property type="molecule type" value="Genomic_DNA"/>
</dbReference>
<feature type="region of interest" description="Disordered" evidence="1">
    <location>
        <begin position="306"/>
        <end position="339"/>
    </location>
</feature>
<dbReference type="AlphaFoldDB" id="A0A2B8BP24"/>
<protein>
    <submittedName>
        <fullName evidence="2">Recombinase</fullName>
    </submittedName>
</protein>
<dbReference type="NCBIfam" id="NF041497">
    <property type="entry name" value="MobV"/>
    <property type="match status" value="1"/>
</dbReference>
<gene>
    <name evidence="2" type="ORF">CRT60_00180</name>
</gene>
<feature type="region of interest" description="Disordered" evidence="1">
    <location>
        <begin position="22"/>
        <end position="47"/>
    </location>
</feature>
<dbReference type="RefSeq" id="WP_098734450.1">
    <property type="nucleotide sequence ID" value="NZ_PDKW01000029.1"/>
</dbReference>
<comment type="caution">
    <text evidence="2">The sequence shown here is derived from an EMBL/GenBank/DDBJ whole genome shotgun (WGS) entry which is preliminary data.</text>
</comment>
<keyword evidence="3" id="KW-1185">Reference proteome</keyword>
<evidence type="ECO:0000313" key="3">
    <source>
        <dbReference type="Proteomes" id="UP000225379"/>
    </source>
</evidence>
<proteinExistence type="predicted"/>
<feature type="compositionally biased region" description="Low complexity" evidence="1">
    <location>
        <begin position="310"/>
        <end position="325"/>
    </location>
</feature>
<dbReference type="Gene3D" id="3.30.930.30">
    <property type="match status" value="1"/>
</dbReference>
<organism evidence="2 3">
    <name type="scientific">Azospirillum palustre</name>
    <dbReference type="NCBI Taxonomy" id="2044885"/>
    <lineage>
        <taxon>Bacteria</taxon>
        <taxon>Pseudomonadati</taxon>
        <taxon>Pseudomonadota</taxon>
        <taxon>Alphaproteobacteria</taxon>
        <taxon>Rhodospirillales</taxon>
        <taxon>Azospirillaceae</taxon>
        <taxon>Azospirillum</taxon>
    </lineage>
</organism>
<name>A0A2B8BP24_9PROT</name>
<dbReference type="Proteomes" id="UP000225379">
    <property type="component" value="Unassembled WGS sequence"/>
</dbReference>
<reference evidence="3" key="1">
    <citation type="submission" date="2017-10" db="EMBL/GenBank/DDBJ databases">
        <authorList>
            <person name="Kravchenko I.K."/>
            <person name="Grouzdev D.S."/>
        </authorList>
    </citation>
    <scope>NUCLEOTIDE SEQUENCE [LARGE SCALE GENOMIC DNA]</scope>
    <source>
        <strain evidence="3">B2</strain>
    </source>
</reference>
<sequence>MAYAILRAAKLKSMGNIGGSIAHTFRSRDTPNADPERTPQNEHIGPATPEAVKAGIAARLPEKRRSDAVLCIEYFIGASPEAFKDVTLAAKMGNTGGKYFDDALAWLRQRHGAENVISAHIHRDETTPHMVVYVVPRDGEKLNAKKWLGGKEALSKMQTDFAEKVGKKFGLQRGIEGSKATHKTIKEFYGELGQAAQAEVPAITPEDLTPRRMEAQDWSERLGLFRREEDPGMVAARVTSKVGQAVRPALTKLREVQARERQQAGAVARLSKALSELREKFAPFLELTADQFAQLAATARRMVDENRKLAQAQAQAQAQTQAQTQSRGITFSKPRGPRR</sequence>
<evidence type="ECO:0000256" key="1">
    <source>
        <dbReference type="SAM" id="MobiDB-lite"/>
    </source>
</evidence>
<dbReference type="InterPro" id="IPR001668">
    <property type="entry name" value="Mob_Pre"/>
</dbReference>